<dbReference type="InterPro" id="IPR011711">
    <property type="entry name" value="GntR_C"/>
</dbReference>
<dbReference type="RefSeq" id="WP_071631511.1">
    <property type="nucleotide sequence ID" value="NZ_MOEC01000007.1"/>
</dbReference>
<dbReference type="SUPFAM" id="SSF46785">
    <property type="entry name" value="Winged helix' DNA-binding domain"/>
    <property type="match status" value="1"/>
</dbReference>
<evidence type="ECO:0000313" key="6">
    <source>
        <dbReference type="Proteomes" id="UP000182985"/>
    </source>
</evidence>
<sequence>MKAISRKTLTDSATQALRGEITSGRWLIGDQLPNEAALSAKLDVSRGTVREAVRALVAQGMLETRQGSGTYVRSTADTARSLDRIRHTSLRDRFETRAVLETEAARLAALRIKPKGIAHLEKMLAQRGNRDVLDRATFVARDFAFHEAIVAASGNSALIEVYAFFSASIRESIEATLDGELPEPNHEAHRQIVEAIASGDPDRAGATVRRFMAPLIEELERLLAS</sequence>
<dbReference type="OrthoDB" id="9028214at2"/>
<dbReference type="CDD" id="cd07377">
    <property type="entry name" value="WHTH_GntR"/>
    <property type="match status" value="1"/>
</dbReference>
<dbReference type="SMART" id="SM00895">
    <property type="entry name" value="FCD"/>
    <property type="match status" value="1"/>
</dbReference>
<accession>A0A1J6HN89</accession>
<dbReference type="PANTHER" id="PTHR43537">
    <property type="entry name" value="TRANSCRIPTIONAL REGULATOR, GNTR FAMILY"/>
    <property type="match status" value="1"/>
</dbReference>
<dbReference type="PROSITE" id="PS50949">
    <property type="entry name" value="HTH_GNTR"/>
    <property type="match status" value="1"/>
</dbReference>
<keyword evidence="6" id="KW-1185">Reference proteome</keyword>
<dbReference type="AlphaFoldDB" id="A0A1J6HN89"/>
<evidence type="ECO:0000259" key="4">
    <source>
        <dbReference type="PROSITE" id="PS50949"/>
    </source>
</evidence>
<name>A0A1J6HN89_9HYPH</name>
<evidence type="ECO:0000256" key="3">
    <source>
        <dbReference type="ARBA" id="ARBA00023163"/>
    </source>
</evidence>
<keyword evidence="1" id="KW-0805">Transcription regulation</keyword>
<dbReference type="InterPro" id="IPR000524">
    <property type="entry name" value="Tscrpt_reg_HTH_GntR"/>
</dbReference>
<dbReference type="Pfam" id="PF07729">
    <property type="entry name" value="FCD"/>
    <property type="match status" value="1"/>
</dbReference>
<evidence type="ECO:0000313" key="5">
    <source>
        <dbReference type="EMBL" id="OIS93889.1"/>
    </source>
</evidence>
<dbReference type="SUPFAM" id="SSF48008">
    <property type="entry name" value="GntR ligand-binding domain-like"/>
    <property type="match status" value="1"/>
</dbReference>
<evidence type="ECO:0000256" key="1">
    <source>
        <dbReference type="ARBA" id="ARBA00023015"/>
    </source>
</evidence>
<feature type="domain" description="HTH gntR-type" evidence="4">
    <location>
        <begin position="7"/>
        <end position="75"/>
    </location>
</feature>
<dbReference type="Gene3D" id="1.20.120.530">
    <property type="entry name" value="GntR ligand-binding domain-like"/>
    <property type="match status" value="1"/>
</dbReference>
<keyword evidence="3" id="KW-0804">Transcription</keyword>
<protein>
    <submittedName>
        <fullName evidence="5">GntR family transcriptional regulator</fullName>
    </submittedName>
</protein>
<proteinExistence type="predicted"/>
<dbReference type="Gene3D" id="1.10.10.10">
    <property type="entry name" value="Winged helix-like DNA-binding domain superfamily/Winged helix DNA-binding domain"/>
    <property type="match status" value="1"/>
</dbReference>
<reference evidence="5 6" key="1">
    <citation type="submission" date="2016-10" db="EMBL/GenBank/DDBJ databases">
        <title>The Draft Genome Sequence of the Potato Rhizosphere Bacteria Ochrobactrum sp. IPA7.2.</title>
        <authorList>
            <person name="Gogoleva N.E."/>
            <person name="Khlopko Y.A."/>
            <person name="Burygin G.L."/>
            <person name="Plotnikov A.O."/>
        </authorList>
    </citation>
    <scope>NUCLEOTIDE SEQUENCE [LARGE SCALE GENOMIC DNA]</scope>
    <source>
        <strain evidence="5 6">IPA7.2</strain>
    </source>
</reference>
<evidence type="ECO:0000256" key="2">
    <source>
        <dbReference type="ARBA" id="ARBA00023125"/>
    </source>
</evidence>
<dbReference type="Pfam" id="PF00392">
    <property type="entry name" value="GntR"/>
    <property type="match status" value="1"/>
</dbReference>
<dbReference type="InterPro" id="IPR036388">
    <property type="entry name" value="WH-like_DNA-bd_sf"/>
</dbReference>
<keyword evidence="2" id="KW-0238">DNA-binding</keyword>
<dbReference type="GO" id="GO:0003700">
    <property type="term" value="F:DNA-binding transcription factor activity"/>
    <property type="evidence" value="ECO:0007669"/>
    <property type="project" value="InterPro"/>
</dbReference>
<dbReference type="Proteomes" id="UP000182985">
    <property type="component" value="Unassembled WGS sequence"/>
</dbReference>
<dbReference type="GO" id="GO:0003677">
    <property type="term" value="F:DNA binding"/>
    <property type="evidence" value="ECO:0007669"/>
    <property type="project" value="UniProtKB-KW"/>
</dbReference>
<comment type="caution">
    <text evidence="5">The sequence shown here is derived from an EMBL/GenBank/DDBJ whole genome shotgun (WGS) entry which is preliminary data.</text>
</comment>
<gene>
    <name evidence="5" type="ORF">BLA27_09435</name>
</gene>
<dbReference type="PANTHER" id="PTHR43537:SF47">
    <property type="entry name" value="REGULATORY PROTEIN GNTR HTH"/>
    <property type="match status" value="1"/>
</dbReference>
<dbReference type="InterPro" id="IPR008920">
    <property type="entry name" value="TF_FadR/GntR_C"/>
</dbReference>
<organism evidence="5 6">
    <name type="scientific">Brucella cytisi</name>
    <dbReference type="NCBI Taxonomy" id="407152"/>
    <lineage>
        <taxon>Bacteria</taxon>
        <taxon>Pseudomonadati</taxon>
        <taxon>Pseudomonadota</taxon>
        <taxon>Alphaproteobacteria</taxon>
        <taxon>Hyphomicrobiales</taxon>
        <taxon>Brucellaceae</taxon>
        <taxon>Brucella/Ochrobactrum group</taxon>
        <taxon>Brucella</taxon>
    </lineage>
</organism>
<dbReference type="EMBL" id="MOEC01000007">
    <property type="protein sequence ID" value="OIS93889.1"/>
    <property type="molecule type" value="Genomic_DNA"/>
</dbReference>
<dbReference type="InterPro" id="IPR036390">
    <property type="entry name" value="WH_DNA-bd_sf"/>
</dbReference>
<dbReference type="SMART" id="SM00345">
    <property type="entry name" value="HTH_GNTR"/>
    <property type="match status" value="1"/>
</dbReference>
<dbReference type="PRINTS" id="PR00035">
    <property type="entry name" value="HTHGNTR"/>
</dbReference>